<dbReference type="Proteomes" id="UP001085076">
    <property type="component" value="Miscellaneous, Linkage group lg05"/>
</dbReference>
<keyword evidence="3 6" id="KW-0812">Transmembrane</keyword>
<evidence type="ECO:0000256" key="4">
    <source>
        <dbReference type="ARBA" id="ARBA00022989"/>
    </source>
</evidence>
<dbReference type="PROSITE" id="PS00221">
    <property type="entry name" value="MIP"/>
    <property type="match status" value="1"/>
</dbReference>
<dbReference type="PANTHER" id="PTHR45665">
    <property type="entry name" value="AQUAPORIN-8"/>
    <property type="match status" value="1"/>
</dbReference>
<dbReference type="OrthoDB" id="3222at2759"/>
<dbReference type="EMBL" id="JAGGNH010000005">
    <property type="protein sequence ID" value="KAJ0970535.1"/>
    <property type="molecule type" value="Genomic_DNA"/>
</dbReference>
<protein>
    <recommendedName>
        <fullName evidence="10">Aquaporin TIP5-1</fullName>
    </recommendedName>
</protein>
<dbReference type="InterPro" id="IPR023271">
    <property type="entry name" value="Aquaporin-like"/>
</dbReference>
<evidence type="ECO:0000313" key="8">
    <source>
        <dbReference type="EMBL" id="KAJ0970535.1"/>
    </source>
</evidence>
<proteinExistence type="inferred from homology"/>
<name>A0A9D5CD52_9LILI</name>
<evidence type="ECO:0000256" key="5">
    <source>
        <dbReference type="ARBA" id="ARBA00023136"/>
    </source>
</evidence>
<reference evidence="8" key="1">
    <citation type="submission" date="2021-03" db="EMBL/GenBank/DDBJ databases">
        <authorList>
            <person name="Li Z."/>
            <person name="Yang C."/>
        </authorList>
    </citation>
    <scope>NUCLEOTIDE SEQUENCE</scope>
    <source>
        <strain evidence="8">Dzin_1.0</strain>
        <tissue evidence="8">Leaf</tissue>
    </source>
</reference>
<evidence type="ECO:0000256" key="1">
    <source>
        <dbReference type="ARBA" id="ARBA00004141"/>
    </source>
</evidence>
<dbReference type="InterPro" id="IPR022357">
    <property type="entry name" value="MIP_CS"/>
</dbReference>
<feature type="transmembrane region" description="Helical" evidence="7">
    <location>
        <begin position="138"/>
        <end position="156"/>
    </location>
</feature>
<dbReference type="Gene3D" id="1.20.1080.10">
    <property type="entry name" value="Glycerol uptake facilitator protein"/>
    <property type="match status" value="1"/>
</dbReference>
<evidence type="ECO:0008006" key="10">
    <source>
        <dbReference type="Google" id="ProtNLM"/>
    </source>
</evidence>
<evidence type="ECO:0000256" key="7">
    <source>
        <dbReference type="SAM" id="Phobius"/>
    </source>
</evidence>
<sequence length="214" mass="21689">MLTPDATSDASALVATAAAQGFALFAAVFIAADASGGHINPAVTFAMTLGGHIPIPNAVFYCISQMLGATFASLLLRLASAGQAIPTTRIAPEMTGFGGAVLESATTFALVYTVYVAFDPRGCTSGKRSSRSAVGPMVIGFVAGACVLATGSLTGGSMNPARSFGPAIISGDLKNQAVYWVGPLIGAALATLVHQHLVYPFPHSDDSPIESVVV</sequence>
<gene>
    <name evidence="8" type="ORF">J5N97_018494</name>
</gene>
<comment type="subcellular location">
    <subcellularLocation>
        <location evidence="1">Membrane</location>
        <topology evidence="1">Multi-pass membrane protein</topology>
    </subcellularLocation>
</comment>
<dbReference type="SUPFAM" id="SSF81338">
    <property type="entry name" value="Aquaporin-like"/>
    <property type="match status" value="1"/>
</dbReference>
<dbReference type="GO" id="GO:0015250">
    <property type="term" value="F:water channel activity"/>
    <property type="evidence" value="ECO:0007669"/>
    <property type="project" value="TreeGrafter"/>
</dbReference>
<dbReference type="PRINTS" id="PR00783">
    <property type="entry name" value="MINTRINSICP"/>
</dbReference>
<feature type="transmembrane region" description="Helical" evidence="7">
    <location>
        <begin position="177"/>
        <end position="197"/>
    </location>
</feature>
<dbReference type="InterPro" id="IPR034294">
    <property type="entry name" value="Aquaporin_transptr"/>
</dbReference>
<keyword evidence="9" id="KW-1185">Reference proteome</keyword>
<dbReference type="PANTHER" id="PTHR45665:SF27">
    <property type="entry name" value="AQUAPORIN TIP5-1-RELATED"/>
    <property type="match status" value="1"/>
</dbReference>
<feature type="transmembrane region" description="Helical" evidence="7">
    <location>
        <begin position="12"/>
        <end position="32"/>
    </location>
</feature>
<dbReference type="InterPro" id="IPR000425">
    <property type="entry name" value="MIP"/>
</dbReference>
<feature type="transmembrane region" description="Helical" evidence="7">
    <location>
        <begin position="97"/>
        <end position="118"/>
    </location>
</feature>
<evidence type="ECO:0000256" key="2">
    <source>
        <dbReference type="ARBA" id="ARBA00022448"/>
    </source>
</evidence>
<keyword evidence="2 6" id="KW-0813">Transport</keyword>
<comment type="caution">
    <text evidence="8">The sequence shown here is derived from an EMBL/GenBank/DDBJ whole genome shotgun (WGS) entry which is preliminary data.</text>
</comment>
<evidence type="ECO:0000256" key="6">
    <source>
        <dbReference type="RuleBase" id="RU000477"/>
    </source>
</evidence>
<keyword evidence="4 7" id="KW-1133">Transmembrane helix</keyword>
<reference evidence="8" key="2">
    <citation type="journal article" date="2022" name="Hortic Res">
        <title>The genome of Dioscorea zingiberensis sheds light on the biosynthesis, origin and evolution of the medicinally important diosgenin saponins.</title>
        <authorList>
            <person name="Li Y."/>
            <person name="Tan C."/>
            <person name="Li Z."/>
            <person name="Guo J."/>
            <person name="Li S."/>
            <person name="Chen X."/>
            <person name="Wang C."/>
            <person name="Dai X."/>
            <person name="Yang H."/>
            <person name="Song W."/>
            <person name="Hou L."/>
            <person name="Xu J."/>
            <person name="Tong Z."/>
            <person name="Xu A."/>
            <person name="Yuan X."/>
            <person name="Wang W."/>
            <person name="Yang Q."/>
            <person name="Chen L."/>
            <person name="Sun Z."/>
            <person name="Wang K."/>
            <person name="Pan B."/>
            <person name="Chen J."/>
            <person name="Bao Y."/>
            <person name="Liu F."/>
            <person name="Qi X."/>
            <person name="Gang D.R."/>
            <person name="Wen J."/>
            <person name="Li J."/>
        </authorList>
    </citation>
    <scope>NUCLEOTIDE SEQUENCE</scope>
    <source>
        <strain evidence="8">Dzin_1.0</strain>
    </source>
</reference>
<keyword evidence="5 7" id="KW-0472">Membrane</keyword>
<evidence type="ECO:0000256" key="3">
    <source>
        <dbReference type="ARBA" id="ARBA00022692"/>
    </source>
</evidence>
<dbReference type="AlphaFoldDB" id="A0A9D5CD52"/>
<organism evidence="8 9">
    <name type="scientific">Dioscorea zingiberensis</name>
    <dbReference type="NCBI Taxonomy" id="325984"/>
    <lineage>
        <taxon>Eukaryota</taxon>
        <taxon>Viridiplantae</taxon>
        <taxon>Streptophyta</taxon>
        <taxon>Embryophyta</taxon>
        <taxon>Tracheophyta</taxon>
        <taxon>Spermatophyta</taxon>
        <taxon>Magnoliopsida</taxon>
        <taxon>Liliopsida</taxon>
        <taxon>Dioscoreales</taxon>
        <taxon>Dioscoreaceae</taxon>
        <taxon>Dioscorea</taxon>
    </lineage>
</organism>
<accession>A0A9D5CD52</accession>
<feature type="transmembrane region" description="Helical" evidence="7">
    <location>
        <begin position="58"/>
        <end position="76"/>
    </location>
</feature>
<dbReference type="GO" id="GO:0016020">
    <property type="term" value="C:membrane"/>
    <property type="evidence" value="ECO:0007669"/>
    <property type="project" value="UniProtKB-SubCell"/>
</dbReference>
<dbReference type="Pfam" id="PF00230">
    <property type="entry name" value="MIP"/>
    <property type="match status" value="1"/>
</dbReference>
<evidence type="ECO:0000313" key="9">
    <source>
        <dbReference type="Proteomes" id="UP001085076"/>
    </source>
</evidence>
<comment type="similarity">
    <text evidence="6">Belongs to the MIP/aquaporin (TC 1.A.8) family.</text>
</comment>